<gene>
    <name evidence="2" type="ORF">M441DRAFT_87329</name>
</gene>
<feature type="region of interest" description="Disordered" evidence="1">
    <location>
        <begin position="389"/>
        <end position="437"/>
    </location>
</feature>
<feature type="compositionally biased region" description="Polar residues" evidence="1">
    <location>
        <begin position="612"/>
        <end position="621"/>
    </location>
</feature>
<name>A0A2T3ZHM5_TRIA4</name>
<feature type="region of interest" description="Disordered" evidence="1">
    <location>
        <begin position="471"/>
        <end position="490"/>
    </location>
</feature>
<feature type="region of interest" description="Disordered" evidence="1">
    <location>
        <begin position="62"/>
        <end position="84"/>
    </location>
</feature>
<feature type="compositionally biased region" description="Polar residues" evidence="1">
    <location>
        <begin position="67"/>
        <end position="84"/>
    </location>
</feature>
<sequence>MSVASTIPLRQDVGELEAGTSTAMQEYNSHSDRGSGLESYFDLAQGPTASIKRPAEKQKMAFEKTTRSTSSHLPSNMSRRRATSQLASPIVDFDVATAEKPYRKRQSSQPVPGPKCYYIIDPRVPGLAWYLAKGKGNSNSPEYEVESVPACLVHTRQNHVGYLIETANRDEVTVDAGYRSASWTPKYQNGWATVAEPLQEKANINSETKSNKRVNRFERSDAEREPPSDESSVIVNRREIPLIAKSIIRQLHTIRPQERMYTTSNSEEKDGASSSEQRDLENIIEAALLEFGKLAQYSDKTRAHGEEITSENKTPAQFKLESESQRINLRPSIAADPAITLSIPETSFTIPDADHKHNVLRKDWKRGTSTATTLISPQSITSITWTKHDGHLEEPTGPPITTDSPSDENSAETRRTSSCHGHSQDQKLEASQTSLGASSVASSMTSFPKLLSRHCTREWIKPLTNLEDFHHRPSSELKYPGSESRADRPSHVPFNESSFSNSWAGDSFQSHDASSYFTNEAHQNARRSTISQSPLGNLKNFGSQIGAARHRRRSTASYDSRAPVWEDQFLPSILSRFFHNKSKGTPGSPDSKETIHSGALAPCNSPAHGHYSANNPRSGNGSFHERSPTVSVEDRARIQEVLVGGPAAMHRRRCDTCSEDNRPHICEEDMENRVR</sequence>
<accession>A0A2T3ZHM5</accession>
<dbReference type="AlphaFoldDB" id="A0A2T3ZHM5"/>
<evidence type="ECO:0000313" key="2">
    <source>
        <dbReference type="EMBL" id="PTB44306.1"/>
    </source>
</evidence>
<feature type="region of interest" description="Disordered" evidence="1">
    <location>
        <begin position="604"/>
        <end position="635"/>
    </location>
</feature>
<dbReference type="Proteomes" id="UP000240493">
    <property type="component" value="Unassembled WGS sequence"/>
</dbReference>
<feature type="compositionally biased region" description="Basic and acidic residues" evidence="1">
    <location>
        <begin position="266"/>
        <end position="278"/>
    </location>
</feature>
<feature type="compositionally biased region" description="Basic and acidic residues" evidence="1">
    <location>
        <begin position="623"/>
        <end position="635"/>
    </location>
</feature>
<feature type="region of interest" description="Disordered" evidence="1">
    <location>
        <begin position="255"/>
        <end position="278"/>
    </location>
</feature>
<protein>
    <submittedName>
        <fullName evidence="2">Uncharacterized protein</fullName>
    </submittedName>
</protein>
<keyword evidence="3" id="KW-1185">Reference proteome</keyword>
<dbReference type="OrthoDB" id="4837923at2759"/>
<proteinExistence type="predicted"/>
<organism evidence="2 3">
    <name type="scientific">Trichoderma asperellum (strain ATCC 204424 / CBS 433.97 / NBRC 101777)</name>
    <dbReference type="NCBI Taxonomy" id="1042311"/>
    <lineage>
        <taxon>Eukaryota</taxon>
        <taxon>Fungi</taxon>
        <taxon>Dikarya</taxon>
        <taxon>Ascomycota</taxon>
        <taxon>Pezizomycotina</taxon>
        <taxon>Sordariomycetes</taxon>
        <taxon>Hypocreomycetidae</taxon>
        <taxon>Hypocreales</taxon>
        <taxon>Hypocreaceae</taxon>
        <taxon>Trichoderma</taxon>
    </lineage>
</organism>
<feature type="compositionally biased region" description="Basic and acidic residues" evidence="1">
    <location>
        <begin position="215"/>
        <end position="227"/>
    </location>
</feature>
<evidence type="ECO:0000313" key="3">
    <source>
        <dbReference type="Proteomes" id="UP000240493"/>
    </source>
</evidence>
<dbReference type="EMBL" id="KZ679258">
    <property type="protein sequence ID" value="PTB44306.1"/>
    <property type="molecule type" value="Genomic_DNA"/>
</dbReference>
<evidence type="ECO:0000256" key="1">
    <source>
        <dbReference type="SAM" id="MobiDB-lite"/>
    </source>
</evidence>
<reference evidence="2 3" key="1">
    <citation type="submission" date="2016-07" db="EMBL/GenBank/DDBJ databases">
        <title>Multiple horizontal gene transfer events from other fungi enriched the ability of initially mycotrophic Trichoderma (Ascomycota) to feed on dead plant biomass.</title>
        <authorList>
            <consortium name="DOE Joint Genome Institute"/>
            <person name="Aerts A."/>
            <person name="Atanasova L."/>
            <person name="Chenthamara K."/>
            <person name="Zhang J."/>
            <person name="Grujic M."/>
            <person name="Henrissat B."/>
            <person name="Kuo A."/>
            <person name="Salamov A."/>
            <person name="Lipzen A."/>
            <person name="Labutti K."/>
            <person name="Barry K."/>
            <person name="Miao Y."/>
            <person name="Rahimi M.J."/>
            <person name="Shen Q."/>
            <person name="Grigoriev I.V."/>
            <person name="Kubicek C.P."/>
            <person name="Druzhinina I.S."/>
        </authorList>
    </citation>
    <scope>NUCLEOTIDE SEQUENCE [LARGE SCALE GENOMIC DNA]</scope>
    <source>
        <strain evidence="2 3">CBS 433.97</strain>
    </source>
</reference>
<feature type="region of interest" description="Disordered" evidence="1">
    <location>
        <begin position="202"/>
        <end position="233"/>
    </location>
</feature>